<feature type="compositionally biased region" description="Low complexity" evidence="9">
    <location>
        <begin position="101"/>
        <end position="117"/>
    </location>
</feature>
<sequence>MSNPISKSNAEAEIIHLKAQNQRLEDSLARLRAEYQQLSTQFEKLQKSNAEIAKASPNQLERAFRDLLEQNRAQFAAIEQSANERANLQHQVHQLQQQLVGPPPQQQQNPYGQPAHQAYDPRLVPATPAGHPPAAMPQSQPYPPQPYPPPQHPVNNGYAEAISTVPPPAVASSMSANEQSPGPSTPGSPGTKKRKRDRSSAIAPSANSAPSPTTAAYNPATQRWHCPSCAKDFSRRQHMQRHERSAHSDVKPHVCEICGAGYSRKDHLGEHSKRAHGVVPVAPPPRVGPLSGGEKGRGDDDLGSELERAVAAFG</sequence>
<dbReference type="EMBL" id="LFJN01000012">
    <property type="protein sequence ID" value="KPI40262.1"/>
    <property type="molecule type" value="Genomic_DNA"/>
</dbReference>
<dbReference type="OrthoDB" id="3945418at2759"/>
<feature type="compositionally biased region" description="Low complexity" evidence="9">
    <location>
        <begin position="180"/>
        <end position="190"/>
    </location>
</feature>
<name>A0A0N1HB53_9EURO</name>
<evidence type="ECO:0000256" key="9">
    <source>
        <dbReference type="SAM" id="MobiDB-lite"/>
    </source>
</evidence>
<dbReference type="PROSITE" id="PS50157">
    <property type="entry name" value="ZINC_FINGER_C2H2_2"/>
    <property type="match status" value="2"/>
</dbReference>
<feature type="domain" description="C2H2-type" evidence="10">
    <location>
        <begin position="224"/>
        <end position="252"/>
    </location>
</feature>
<dbReference type="InterPro" id="IPR036236">
    <property type="entry name" value="Znf_C2H2_sf"/>
</dbReference>
<dbReference type="GO" id="GO:0010468">
    <property type="term" value="P:regulation of gene expression"/>
    <property type="evidence" value="ECO:0007669"/>
    <property type="project" value="TreeGrafter"/>
</dbReference>
<dbReference type="PANTHER" id="PTHR16515:SF66">
    <property type="entry name" value="C2H2-TYPE DOMAIN-CONTAINING PROTEIN"/>
    <property type="match status" value="1"/>
</dbReference>
<keyword evidence="6" id="KW-0539">Nucleus</keyword>
<keyword evidence="8" id="KW-0175">Coiled coil</keyword>
<evidence type="ECO:0000256" key="4">
    <source>
        <dbReference type="ARBA" id="ARBA00022771"/>
    </source>
</evidence>
<comment type="subcellular location">
    <subcellularLocation>
        <location evidence="1">Nucleus</location>
    </subcellularLocation>
</comment>
<protein>
    <submittedName>
        <fullName evidence="11">Hydrogen peroxide stress regulator 1</fullName>
    </submittedName>
</protein>
<gene>
    <name evidence="11" type="ORF">AB675_7529</name>
</gene>
<proteinExistence type="predicted"/>
<keyword evidence="5" id="KW-0862">Zinc</keyword>
<evidence type="ECO:0000256" key="5">
    <source>
        <dbReference type="ARBA" id="ARBA00022833"/>
    </source>
</evidence>
<evidence type="ECO:0000256" key="8">
    <source>
        <dbReference type="SAM" id="Coils"/>
    </source>
</evidence>
<keyword evidence="12" id="KW-1185">Reference proteome</keyword>
<dbReference type="PROSITE" id="PS00028">
    <property type="entry name" value="ZINC_FINGER_C2H2_1"/>
    <property type="match status" value="2"/>
</dbReference>
<evidence type="ECO:0000256" key="7">
    <source>
        <dbReference type="PROSITE-ProRule" id="PRU00042"/>
    </source>
</evidence>
<dbReference type="GO" id="GO:0008270">
    <property type="term" value="F:zinc ion binding"/>
    <property type="evidence" value="ECO:0007669"/>
    <property type="project" value="UniProtKB-KW"/>
</dbReference>
<dbReference type="InterPro" id="IPR013087">
    <property type="entry name" value="Znf_C2H2_type"/>
</dbReference>
<evidence type="ECO:0000313" key="12">
    <source>
        <dbReference type="Proteomes" id="UP000038010"/>
    </source>
</evidence>
<feature type="compositionally biased region" description="Pro residues" evidence="9">
    <location>
        <begin position="130"/>
        <end position="152"/>
    </location>
</feature>
<keyword evidence="2" id="KW-0479">Metal-binding</keyword>
<dbReference type="VEuPathDB" id="FungiDB:AB675_7529"/>
<dbReference type="SUPFAM" id="SSF57667">
    <property type="entry name" value="beta-beta-alpha zinc fingers"/>
    <property type="match status" value="1"/>
</dbReference>
<comment type="caution">
    <text evidence="11">The sequence shown here is derived from an EMBL/GenBank/DDBJ whole genome shotgun (WGS) entry which is preliminary data.</text>
</comment>
<dbReference type="Proteomes" id="UP000038010">
    <property type="component" value="Unassembled WGS sequence"/>
</dbReference>
<evidence type="ECO:0000256" key="2">
    <source>
        <dbReference type="ARBA" id="ARBA00022723"/>
    </source>
</evidence>
<feature type="compositionally biased region" description="Low complexity" evidence="9">
    <location>
        <begin position="200"/>
        <end position="216"/>
    </location>
</feature>
<dbReference type="Gene3D" id="3.30.160.60">
    <property type="entry name" value="Classic Zinc Finger"/>
    <property type="match status" value="1"/>
</dbReference>
<dbReference type="GO" id="GO:0005634">
    <property type="term" value="C:nucleus"/>
    <property type="evidence" value="ECO:0007669"/>
    <property type="project" value="UniProtKB-SubCell"/>
</dbReference>
<dbReference type="SMART" id="SM00355">
    <property type="entry name" value="ZnF_C2H2"/>
    <property type="match status" value="2"/>
</dbReference>
<evidence type="ECO:0000256" key="6">
    <source>
        <dbReference type="ARBA" id="ARBA00023242"/>
    </source>
</evidence>
<feature type="compositionally biased region" description="Basic and acidic residues" evidence="9">
    <location>
        <begin position="294"/>
        <end position="304"/>
    </location>
</feature>
<dbReference type="PANTHER" id="PTHR16515">
    <property type="entry name" value="PR DOMAIN ZINC FINGER PROTEIN"/>
    <property type="match status" value="1"/>
</dbReference>
<reference evidence="11 12" key="1">
    <citation type="submission" date="2015-06" db="EMBL/GenBank/DDBJ databases">
        <title>Draft genome of the ant-associated black yeast Phialophora attae CBS 131958.</title>
        <authorList>
            <person name="Moreno L.F."/>
            <person name="Stielow B.J."/>
            <person name="de Hoog S."/>
            <person name="Vicente V.A."/>
            <person name="Weiss V.A."/>
            <person name="de Vries M."/>
            <person name="Cruz L.M."/>
            <person name="Souza E.M."/>
        </authorList>
    </citation>
    <scope>NUCLEOTIDE SEQUENCE [LARGE SCALE GENOMIC DNA]</scope>
    <source>
        <strain evidence="11 12">CBS 131958</strain>
    </source>
</reference>
<dbReference type="RefSeq" id="XP_018000225.1">
    <property type="nucleotide sequence ID" value="XM_018147904.1"/>
</dbReference>
<accession>A0A0N1HB53</accession>
<organism evidence="11 12">
    <name type="scientific">Cyphellophora attinorum</name>
    <dbReference type="NCBI Taxonomy" id="1664694"/>
    <lineage>
        <taxon>Eukaryota</taxon>
        <taxon>Fungi</taxon>
        <taxon>Dikarya</taxon>
        <taxon>Ascomycota</taxon>
        <taxon>Pezizomycotina</taxon>
        <taxon>Eurotiomycetes</taxon>
        <taxon>Chaetothyriomycetidae</taxon>
        <taxon>Chaetothyriales</taxon>
        <taxon>Cyphellophoraceae</taxon>
        <taxon>Cyphellophora</taxon>
    </lineage>
</organism>
<feature type="coiled-coil region" evidence="8">
    <location>
        <begin position="7"/>
        <end position="98"/>
    </location>
</feature>
<evidence type="ECO:0000256" key="3">
    <source>
        <dbReference type="ARBA" id="ARBA00022737"/>
    </source>
</evidence>
<dbReference type="AlphaFoldDB" id="A0A0N1HB53"/>
<keyword evidence="4 7" id="KW-0863">Zinc-finger</keyword>
<evidence type="ECO:0000259" key="10">
    <source>
        <dbReference type="PROSITE" id="PS50157"/>
    </source>
</evidence>
<feature type="region of interest" description="Disordered" evidence="9">
    <location>
        <begin position="101"/>
        <end position="219"/>
    </location>
</feature>
<dbReference type="InterPro" id="IPR050331">
    <property type="entry name" value="Zinc_finger"/>
</dbReference>
<feature type="domain" description="C2H2-type" evidence="10">
    <location>
        <begin position="253"/>
        <end position="276"/>
    </location>
</feature>
<feature type="region of interest" description="Disordered" evidence="9">
    <location>
        <begin position="270"/>
        <end position="304"/>
    </location>
</feature>
<dbReference type="GeneID" id="28739784"/>
<keyword evidence="3" id="KW-0677">Repeat</keyword>
<dbReference type="STRING" id="1664694.A0A0N1HB53"/>
<evidence type="ECO:0000256" key="1">
    <source>
        <dbReference type="ARBA" id="ARBA00004123"/>
    </source>
</evidence>
<evidence type="ECO:0000313" key="11">
    <source>
        <dbReference type="EMBL" id="KPI40262.1"/>
    </source>
</evidence>